<evidence type="ECO:0000256" key="1">
    <source>
        <dbReference type="ARBA" id="ARBA00010556"/>
    </source>
</evidence>
<evidence type="ECO:0000313" key="4">
    <source>
        <dbReference type="EMBL" id="BEH00468.1"/>
    </source>
</evidence>
<dbReference type="InterPro" id="IPR051802">
    <property type="entry name" value="YfhM-like"/>
</dbReference>
<dbReference type="InterPro" id="IPR008930">
    <property type="entry name" value="Terpenoid_cyclase/PrenylTrfase"/>
</dbReference>
<dbReference type="Pfam" id="PF01835">
    <property type="entry name" value="MG2"/>
    <property type="match status" value="1"/>
</dbReference>
<dbReference type="Gene3D" id="2.60.40.1930">
    <property type="match status" value="1"/>
</dbReference>
<dbReference type="EMBL" id="AP028055">
    <property type="protein sequence ID" value="BEH00468.1"/>
    <property type="molecule type" value="Genomic_DNA"/>
</dbReference>
<dbReference type="Gene3D" id="1.50.10.20">
    <property type="match status" value="1"/>
</dbReference>
<accession>A0ABN6Z7L0</accession>
<dbReference type="Pfam" id="PF17973">
    <property type="entry name" value="bMG10"/>
    <property type="match status" value="1"/>
</dbReference>
<protein>
    <recommendedName>
        <fullName evidence="3">Alpha-2-macroglobulin domain-containing protein</fullName>
    </recommendedName>
</protein>
<name>A0ABN6Z7L0_9BACE</name>
<gene>
    <name evidence="4" type="ORF">BSYN_27320</name>
</gene>
<dbReference type="InterPro" id="IPR001599">
    <property type="entry name" value="Macroglobln_a2"/>
</dbReference>
<sequence>MKDMKIRLFSLLVFVMTGLSLFAQKQTYEKMWKEVATLEKKDLPKSVIKKTGEIYRKALAEKNSPQMFKAYLYKANAKLRIDADSFYVNLKGLEKWEAETKVPMDKAILNSMIAEFYADYAKENSWQLRNGKQLTGETPEDIREWSANLFIRKAFSCLRLSLKDPKLLQNTSTSSYAPIVNKGWTSDYFRHDMFHLLAKRGLSILTSLEYLSKDVYPQTLLKSETAFAKTADFLKTQIPAASECDVVAEKYLIYKELAGYYQLENNKDAVLLTELERLGYSKSKFAETNANEWEAIQEMELASNPYIVALNSLISQNASSDVCAEAYLVKANYVSGKQNLPLALEILNDGIQKYARYERINALQEQKESILTSALRAESPPIIYPGETFGLKVSHKNLDGFTVNFYKVNLPVTSPQLKENIDKKFIEKYTQPFTTEHYSLVKPSDYKQKDSLFKVKAPALGLYLLEIVPDSKVENVSAKLISSSAFKVLTRDLAENKTEIITLDAKSGQPIPEATVTLYVNSKGEQKEHSKVITSHNGSIVINNIDELRWLAVSKDDDMALPLQNIYVSRYNFQATEIEEDEDEDEGKIEEDEEERGDETITLLTDRNLYRPGQTVYVKGIAYKKALNSASVVPKKAYTLILCDANNKMIAERRLLTNEFGSFTTDFSLPANVLNGQFELRTIHGQTVIRVEEYKRPSFEITFQPLEGSYTFNDSVRVKGSAKTYSGVALQGAHVKYTVTRAQPFWWEWAEDDVDEVASGEVKVDEKGDFIVPFRLTPNLKDDLEDCYYIYKVKATLTDNAGETQESETSVSVGSTSFILSSNLGDEICRDKPISAIFTADNLSKKPVDVEVTYHLYKKGDKKPLMEGKVASNKVQDLSTWKNLPSGEYFLELSAFDVKGREVTEDKLFVLFSLNDQKSPVSKPIWCKLMDDTFAPDKPATILFGSVEKDVHVLYDVFVGGKQIESRRITLSDSVQRFEFPYKEEYGDGIFVNFCFVKNGIVSQQGNRIQKVLPDRNLTLKWETFRDKLQPGQKEEWRLTIKNSKEKPVKAELLAKMYDASLDKIWKGNQGLYINYNRNIPEVRWEFENGYSNFYNFYFSLKDHSFKNLAYDYFLRIGTRPYYLGDFDDVGVIGFGMKKDKNVVVRGVASTLEGKIAGVKTANLAYSVVSVDEEDSEEPNKSQDEPLDTTVPVRENFNETAFFYPQLRTNEKGEISFSFTVPESLTRWKFKGIAHTKEMLTGTIDGETVTSKEFMLSPNMPRFVRVGDRSSISTRIINVSPKDVKGEVKMQLFDPATEKVLFTQKQPFSVKAGETGSASFEFMADESHSLLGCRLVADGGTFSDGEQHLLPVLSNKERVIETLAMPIRGNQTREFSTKELFNGNSKTATERKLTVEFTGNPAWYAVQSLPSLSNPTNDNAISWATAYYANSLASSIMNTQPRMKLVFDQWKSEGETKETLWSNLQKNQDVKNILLEESPWLTEATNEAEQKQRLAVLFDLNTIQYKNDHALAKLKELQLFDGSWPWYKGMSGSRYITQFVLETMGRLSKLSAKPLEGDALDMQQSAFSYLHKEMLQKYKELKKDEKKNGPSLGLDDESLHYLYLCALTGEKIPAENTEAYNYYLSKVNQTMTNQTLMGKALSAIVLAKAGKHAEAKDFLNSMKEYAVNTDEMGMFYASSVNPYYWYGNNIKMQTAILEAFDETSKDAASVEELKMWLLKQKQAQSWDSPVSTVNAVYALLKRGSNLLDSPGDVRITFGNEVLETYSPAKTTVPSTGYIKKSFEDKAVTSSLNKITVEKRDAGIAWGAAYAQYLEEIDNIKQQGKELNVSKTLYVERQVNGVKELHTLKGNTTLKVGDKVVARLIIKVDRDMDFVQLKDQRAACFEPLESLSGYRWGAGTGYYVAVKDASTNFFFDALRKGTYVLEHSFFVTRAGNYSSGIATLQSVYAPEFASHSASERVVVE</sequence>
<organism evidence="4 5">
    <name type="scientific">Bacteroides sedimenti</name>
    <dbReference type="NCBI Taxonomy" id="2136147"/>
    <lineage>
        <taxon>Bacteria</taxon>
        <taxon>Pseudomonadati</taxon>
        <taxon>Bacteroidota</taxon>
        <taxon>Bacteroidia</taxon>
        <taxon>Bacteroidales</taxon>
        <taxon>Bacteroidaceae</taxon>
        <taxon>Bacteroides</taxon>
    </lineage>
</organism>
<dbReference type="SUPFAM" id="SSF48239">
    <property type="entry name" value="Terpenoid cyclases/Protein prenyltransferases"/>
    <property type="match status" value="1"/>
</dbReference>
<feature type="domain" description="Alpha-2-macroglobulin" evidence="3">
    <location>
        <begin position="1200"/>
        <end position="1290"/>
    </location>
</feature>
<keyword evidence="5" id="KW-1185">Reference proteome</keyword>
<dbReference type="SMART" id="SM01360">
    <property type="entry name" value="A2M"/>
    <property type="match status" value="1"/>
</dbReference>
<evidence type="ECO:0000256" key="2">
    <source>
        <dbReference type="SAM" id="MobiDB-lite"/>
    </source>
</evidence>
<dbReference type="InterPro" id="IPR002890">
    <property type="entry name" value="MG2"/>
</dbReference>
<dbReference type="Proteomes" id="UP001496674">
    <property type="component" value="Chromosome"/>
</dbReference>
<evidence type="ECO:0000313" key="5">
    <source>
        <dbReference type="Proteomes" id="UP001496674"/>
    </source>
</evidence>
<evidence type="ECO:0000259" key="3">
    <source>
        <dbReference type="SMART" id="SM01360"/>
    </source>
</evidence>
<dbReference type="Pfam" id="PF00207">
    <property type="entry name" value="A2M"/>
    <property type="match status" value="1"/>
</dbReference>
<dbReference type="PANTHER" id="PTHR40094:SF1">
    <property type="entry name" value="UBIQUITIN DOMAIN-CONTAINING PROTEIN"/>
    <property type="match status" value="1"/>
</dbReference>
<comment type="similarity">
    <text evidence="1">Belongs to the protease inhibitor I39 (alpha-2-macroglobulin) family. Bacterial alpha-2-macroglobulin subfamily.</text>
</comment>
<reference evidence="4 5" key="1">
    <citation type="submission" date="2023-04" db="EMBL/GenBank/DDBJ databases">
        <title>Draft genome sequence of acteroides sedimenti strain YN3PY1.</title>
        <authorList>
            <person name="Yoshida N."/>
        </authorList>
    </citation>
    <scope>NUCLEOTIDE SEQUENCE [LARGE SCALE GENOMIC DNA]</scope>
    <source>
        <strain evidence="4 5">YN3PY1</strain>
    </source>
</reference>
<dbReference type="InterPro" id="IPR041246">
    <property type="entry name" value="Bact_MG10"/>
</dbReference>
<dbReference type="Gene3D" id="2.20.130.20">
    <property type="match status" value="1"/>
</dbReference>
<dbReference type="PANTHER" id="PTHR40094">
    <property type="entry name" value="ALPHA-2-MACROGLOBULIN HOMOLOG"/>
    <property type="match status" value="1"/>
</dbReference>
<feature type="region of interest" description="Disordered" evidence="2">
    <location>
        <begin position="577"/>
        <end position="596"/>
    </location>
</feature>
<proteinExistence type="inferred from homology"/>